<dbReference type="Pfam" id="PF02469">
    <property type="entry name" value="Fasciclin"/>
    <property type="match status" value="1"/>
</dbReference>
<organism evidence="4 5">
    <name type="scientific">Caulochytrium protostelioides</name>
    <dbReference type="NCBI Taxonomy" id="1555241"/>
    <lineage>
        <taxon>Eukaryota</taxon>
        <taxon>Fungi</taxon>
        <taxon>Fungi incertae sedis</taxon>
        <taxon>Chytridiomycota</taxon>
        <taxon>Chytridiomycota incertae sedis</taxon>
        <taxon>Chytridiomycetes</taxon>
        <taxon>Caulochytriales</taxon>
        <taxon>Caulochytriaceae</taxon>
        <taxon>Caulochytrium</taxon>
    </lineage>
</organism>
<dbReference type="InterPro" id="IPR050904">
    <property type="entry name" value="Adhesion/Biosynth-related"/>
</dbReference>
<reference evidence="5" key="1">
    <citation type="journal article" date="2018" name="Nat. Microbiol.">
        <title>Leveraging single-cell genomics to expand the fungal tree of life.</title>
        <authorList>
            <person name="Ahrendt S.R."/>
            <person name="Quandt C.A."/>
            <person name="Ciobanu D."/>
            <person name="Clum A."/>
            <person name="Salamov A."/>
            <person name="Andreopoulos B."/>
            <person name="Cheng J.F."/>
            <person name="Woyke T."/>
            <person name="Pelin A."/>
            <person name="Henrissat B."/>
            <person name="Reynolds N.K."/>
            <person name="Benny G.L."/>
            <person name="Smith M.E."/>
            <person name="James T.Y."/>
            <person name="Grigoriev I.V."/>
        </authorList>
    </citation>
    <scope>NUCLEOTIDE SEQUENCE [LARGE SCALE GENOMIC DNA]</scope>
    <source>
        <strain evidence="5">ATCC 52028</strain>
    </source>
</reference>
<dbReference type="EMBL" id="ML014236">
    <property type="protein sequence ID" value="RKP00090.1"/>
    <property type="molecule type" value="Genomic_DNA"/>
</dbReference>
<dbReference type="PANTHER" id="PTHR10900">
    <property type="entry name" value="PERIOSTIN-RELATED"/>
    <property type="match status" value="1"/>
</dbReference>
<feature type="domain" description="FAS1" evidence="3">
    <location>
        <begin position="100"/>
        <end position="321"/>
    </location>
</feature>
<dbReference type="OrthoDB" id="7700931at2759"/>
<feature type="chain" id="PRO_5020954232" description="FAS1 domain-containing protein" evidence="2">
    <location>
        <begin position="22"/>
        <end position="643"/>
    </location>
</feature>
<dbReference type="Proteomes" id="UP000274922">
    <property type="component" value="Unassembled WGS sequence"/>
</dbReference>
<proteinExistence type="predicted"/>
<dbReference type="PROSITE" id="PS50213">
    <property type="entry name" value="FAS1"/>
    <property type="match status" value="2"/>
</dbReference>
<dbReference type="InterPro" id="IPR000782">
    <property type="entry name" value="FAS1_domain"/>
</dbReference>
<evidence type="ECO:0000256" key="2">
    <source>
        <dbReference type="SAM" id="SignalP"/>
    </source>
</evidence>
<protein>
    <recommendedName>
        <fullName evidence="3">FAS1 domain-containing protein</fullName>
    </recommendedName>
</protein>
<evidence type="ECO:0000256" key="1">
    <source>
        <dbReference type="SAM" id="MobiDB-lite"/>
    </source>
</evidence>
<name>A0A4P9X4T9_9FUNG</name>
<keyword evidence="5" id="KW-1185">Reference proteome</keyword>
<sequence>MHASLAVIALATFAWPSASLADANPLQFSRNYLSHLELIDGPAWTQAWHTFWGTTDARKGKDKALITNAQSVLHVSAPNLATPRLVPLVQDEAPALQRSGNTLYDVLGHSSSLAILNHTVSYVPNFKEAISKDDQDEQWTFLAPTNEAFVRIGRFLRHHPPPDKCPSEVMVWGSDAARGFEALSTCTIDRDGDGDDHPKLPPTHVLETILRYHVIKGRISEKSRTYPPSPTWLHPRQASVHDLALPAVLSDVGDDHPWGLGRRHALIASNLTVDSLGDAPQQIRITSAAKGLEICLNYFAQIVYADVGASNGVLHAIDGPIVVPPRAGHLIEVLSKSHGKIFHLFLKYLDLLEKHHPSILNRDYLDECEAYTLFVPTNHAFTSLGRRRLHWLTHTEEGRKLLAKIIMGHVVPRLAYSDELYDGTKDGKQMTLDTVADNQINITALRAKGRMDGWPDDSLSSHYNGVLISQIREQMATVREGLQSGLPAAYTQSETKQVDAAGKHHHHKPGHGKHHHHKPGHGKHHHHKPGHGKHHHHKPGHGKPGHGKPHHPPHGEEHPGIRCNGALGMGSRLLLNEHVPIIFEDMLARNANLYIVPRLILPEDHYDALTRMVDAHSHQQAAAAPIQGDSLTVEDVEQMLADL</sequence>
<gene>
    <name evidence="4" type="ORF">CXG81DRAFT_19918</name>
</gene>
<dbReference type="PANTHER" id="PTHR10900:SF125">
    <property type="entry name" value="FAS1 DOMAIN-CONTAINING PROTEIN YLR001C"/>
    <property type="match status" value="1"/>
</dbReference>
<feature type="region of interest" description="Disordered" evidence="1">
    <location>
        <begin position="494"/>
        <end position="563"/>
    </location>
</feature>
<dbReference type="GO" id="GO:0005615">
    <property type="term" value="C:extracellular space"/>
    <property type="evidence" value="ECO:0007669"/>
    <property type="project" value="TreeGrafter"/>
</dbReference>
<keyword evidence="2" id="KW-0732">Signal</keyword>
<feature type="signal peptide" evidence="2">
    <location>
        <begin position="1"/>
        <end position="21"/>
    </location>
</feature>
<dbReference type="STRING" id="1555241.A0A4P9X4T9"/>
<dbReference type="SMART" id="SM00554">
    <property type="entry name" value="FAS1"/>
    <property type="match status" value="2"/>
</dbReference>
<dbReference type="InterPro" id="IPR036378">
    <property type="entry name" value="FAS1_dom_sf"/>
</dbReference>
<evidence type="ECO:0000259" key="3">
    <source>
        <dbReference type="PROSITE" id="PS50213"/>
    </source>
</evidence>
<dbReference type="AlphaFoldDB" id="A0A4P9X4T9"/>
<dbReference type="Gene3D" id="2.30.180.10">
    <property type="entry name" value="FAS1 domain"/>
    <property type="match status" value="2"/>
</dbReference>
<evidence type="ECO:0000313" key="5">
    <source>
        <dbReference type="Proteomes" id="UP000274922"/>
    </source>
</evidence>
<dbReference type="SUPFAM" id="SSF82153">
    <property type="entry name" value="FAS1 domain"/>
    <property type="match status" value="2"/>
</dbReference>
<accession>A0A4P9X4T9</accession>
<evidence type="ECO:0000313" key="4">
    <source>
        <dbReference type="EMBL" id="RKP00090.1"/>
    </source>
</evidence>
<feature type="domain" description="FAS1" evidence="3">
    <location>
        <begin position="326"/>
        <end position="475"/>
    </location>
</feature>
<feature type="compositionally biased region" description="Basic residues" evidence="1">
    <location>
        <begin position="503"/>
        <end position="552"/>
    </location>
</feature>